<keyword evidence="5" id="KW-0255">Endonuclease</keyword>
<sequence length="1476" mass="163706">MASLFTMSVPPSSLSARFLSQSLSDRTSNARFWAQCFQYKQNAGIPWGPRIQRVGSWRVRADSKKGVSKKVDVKMTMKKVVKAFQSSDSESSTQSKESEESDAPEPKVLVLDGTGEDKLLRQRTKSSKVFFVRPEEELSSSVKVPSLEWKEPIEFENGDGNTPYQASGRRALATRESEVVKAGGSKTQSSRNSKARGSMSNVVEAPRGNGSAEKSPSKSSARDIFSETTGLGFDKQKEDIRNVAAGNPATSEDDRSTRTLLPKSRRKQLSADNGGESQLVLSSMPMLRNQATLSHEVAYKDATTPGSEGRSSLLKGLGLHSSHSEADNGNFHVTFREGLEGNFSGTSSLNPSVNSHGDLENAHVSQPKRRGRRKIKVSNRTWAEGEERTDENGRSENLKAAEEASHESEVKTMVNHLGVVQGPETPVQQRISSAKEGTSTGTEENCSEGRKGAVEVHESDREQNGVQMALKLDKEDQMALGMKAAKKIRRQAHKNTVASRSNERVKKISDMDEGWIISPVEAGDLDSVIDVLALHQDWTQGATAVQDMIPIVKDRTHKMSTGKRGRGIGIKTAVHAENILLKSGRLRHKSHVKNNEPSLDTKGMGKAEETADAQIECYGPRTPDGFGNCSVNSLDLTSPKTGQDVQTISKSEDRNGHPGTSFKLPSLSWGSWWEEIGSTYSGKVNFTTVPSGALLCEDSNIEGEEYQAMNASEDMRDRETRAIKHTEKILSLGEEPCLLESLDSSQLEAVAQGSTQTSTSCLYEVEMGTEAVLDFDLEQKLATSGAAVMEPKKEADMEVEILINSPECTMQRMAILENRKLVEFLVEPLNTKVQVGNVYLGRVKQLLPGMSGIFVDIGENSTAFLDITLNQYPYTFPPLKGLGCLALKTDENGYLMSSVVEDAEEKDFELQYDDTLDDHDEEVEETHLKEGVGLLYEADIGETQSDPEGKPMLQEVIAVMSENLGSSQSLDRETKVSSTDERWMPHNYEDVGRKSADSKLCIGEVSSDGPITANFGHKFSKWCRVEEGMNIIVQVKKEAMGRKGPRLTAFPSLAGRFWVLIPRGKSVGVSSKITGLERSRLRLIAQDLQPLDFGITVRTEAVGHQREELEKDLTRLMKSWMEVMERAAAAALVVDEREQGTVPVLLHREMGQTLTTVRDFFTDKVQRLVVDSHQSYQEVMGYLQDVAPHLTCRVELYSGKVPIFDAFSIETELEKFSNNHVKLPNGGYLVMEETEALVSVDVNGGCGMLGHSTQEREAILDINLAAAQQIATELRLRDIGGIIVVDFIDMDNANDKKLVYEEMWKAIQRDRSKVFISEISEFGLMEMTRKRVRPSVTLTINEPCSSCKGTGYVEALETTLGKIERAVCRLLADRSKQGQVMEGDKWPHILLRTDPSMFDYLRAWKWKRITQLSNALKVWLTLKVAMELSHGQFQVLEQPRFASEKHFHESKLLHKSMSTSTLGKRAWPKRRRHSSS</sequence>
<dbReference type="SUPFAM" id="SSF50249">
    <property type="entry name" value="Nucleic acid-binding proteins"/>
    <property type="match status" value="1"/>
</dbReference>
<feature type="compositionally biased region" description="Polar residues" evidence="10">
    <location>
        <begin position="426"/>
        <end position="444"/>
    </location>
</feature>
<evidence type="ECO:0000256" key="4">
    <source>
        <dbReference type="ARBA" id="ARBA00022723"/>
    </source>
</evidence>
<dbReference type="NCBIfam" id="TIGR00757">
    <property type="entry name" value="RNaseEG"/>
    <property type="match status" value="1"/>
</dbReference>
<accession>A0ABP1BUK0</accession>
<keyword evidence="3" id="KW-0540">Nuclease</keyword>
<evidence type="ECO:0000256" key="8">
    <source>
        <dbReference type="ARBA" id="ARBA00022884"/>
    </source>
</evidence>
<comment type="function">
    <text evidence="9">Involved in intercistronic processing of primary transcripts from chloroplast operons. The endonucleolytic activity of the enzyme depends on the number of phosphates at the 5' end, is inhibited by structured RNA, and preferentially cleaves A/U-rich sequences.</text>
</comment>
<keyword evidence="8" id="KW-0694">RNA-binding</keyword>
<evidence type="ECO:0000256" key="7">
    <source>
        <dbReference type="ARBA" id="ARBA00022842"/>
    </source>
</evidence>
<reference evidence="12" key="1">
    <citation type="submission" date="2024-03" db="EMBL/GenBank/DDBJ databases">
        <authorList>
            <consortium name="ELIXIR-Norway"/>
            <consortium name="Elixir Norway"/>
        </authorList>
    </citation>
    <scope>NUCLEOTIDE SEQUENCE</scope>
</reference>
<dbReference type="InterPro" id="IPR019307">
    <property type="entry name" value="RNA-bd_AU-1/RNase_E/G"/>
</dbReference>
<comment type="cofactor">
    <cofactor evidence="1">
        <name>Mg(2+)</name>
        <dbReference type="ChEBI" id="CHEBI:18420"/>
    </cofactor>
</comment>
<evidence type="ECO:0000313" key="12">
    <source>
        <dbReference type="EMBL" id="CAK9879994.1"/>
    </source>
</evidence>
<evidence type="ECO:0000256" key="1">
    <source>
        <dbReference type="ARBA" id="ARBA00001946"/>
    </source>
</evidence>
<evidence type="ECO:0000256" key="2">
    <source>
        <dbReference type="ARBA" id="ARBA00005522"/>
    </source>
</evidence>
<feature type="region of interest" description="Disordered" evidence="10">
    <location>
        <begin position="84"/>
        <end position="116"/>
    </location>
</feature>
<keyword evidence="4" id="KW-0479">Metal-binding</keyword>
<feature type="compositionally biased region" description="Basic residues" evidence="10">
    <location>
        <begin position="366"/>
        <end position="377"/>
    </location>
</feature>
<dbReference type="PANTHER" id="PTHR30001:SF1">
    <property type="entry name" value="RIBONUCLEASE E_G-LIKE PROTEIN, CHLOROPLASTIC"/>
    <property type="match status" value="1"/>
</dbReference>
<dbReference type="EMBL" id="OZ023708">
    <property type="protein sequence ID" value="CAK9879994.1"/>
    <property type="molecule type" value="Genomic_DNA"/>
</dbReference>
<organism evidence="12 13">
    <name type="scientific">Sphagnum jensenii</name>
    <dbReference type="NCBI Taxonomy" id="128206"/>
    <lineage>
        <taxon>Eukaryota</taxon>
        <taxon>Viridiplantae</taxon>
        <taxon>Streptophyta</taxon>
        <taxon>Embryophyta</taxon>
        <taxon>Bryophyta</taxon>
        <taxon>Sphagnophytina</taxon>
        <taxon>Sphagnopsida</taxon>
        <taxon>Sphagnales</taxon>
        <taxon>Sphagnaceae</taxon>
        <taxon>Sphagnum</taxon>
    </lineage>
</organism>
<dbReference type="InterPro" id="IPR012340">
    <property type="entry name" value="NA-bd_OB-fold"/>
</dbReference>
<proteinExistence type="inferred from homology"/>
<keyword evidence="13" id="KW-1185">Reference proteome</keyword>
<keyword evidence="6" id="KW-0378">Hydrolase</keyword>
<dbReference type="Gene3D" id="3.40.1260.20">
    <property type="entry name" value="Ribonuclease E, catalytic domain"/>
    <property type="match status" value="1"/>
</dbReference>
<dbReference type="Pfam" id="PF10150">
    <property type="entry name" value="RNase_E_G"/>
    <property type="match status" value="1"/>
</dbReference>
<feature type="compositionally biased region" description="Basic and acidic residues" evidence="10">
    <location>
        <begin position="383"/>
        <end position="406"/>
    </location>
</feature>
<feature type="region of interest" description="Disordered" evidence="10">
    <location>
        <begin position="342"/>
        <end position="406"/>
    </location>
</feature>
<feature type="compositionally biased region" description="Polar residues" evidence="10">
    <location>
        <begin position="343"/>
        <end position="355"/>
    </location>
</feature>
<evidence type="ECO:0000313" key="13">
    <source>
        <dbReference type="Proteomes" id="UP001497522"/>
    </source>
</evidence>
<dbReference type="Gene3D" id="2.40.50.140">
    <property type="entry name" value="Nucleic acid-binding proteins"/>
    <property type="match status" value="1"/>
</dbReference>
<feature type="region of interest" description="Disordered" evidence="10">
    <location>
        <begin position="153"/>
        <end position="276"/>
    </location>
</feature>
<dbReference type="InterPro" id="IPR004659">
    <property type="entry name" value="RNase_E/G"/>
</dbReference>
<evidence type="ECO:0000256" key="9">
    <source>
        <dbReference type="ARBA" id="ARBA00023436"/>
    </source>
</evidence>
<evidence type="ECO:0000259" key="11">
    <source>
        <dbReference type="Pfam" id="PF10150"/>
    </source>
</evidence>
<protein>
    <recommendedName>
        <fullName evidence="11">RNA-binding protein AU-1/Ribonuclease E/G domain-containing protein</fullName>
    </recommendedName>
</protein>
<name>A0ABP1BUK0_9BRYO</name>
<evidence type="ECO:0000256" key="5">
    <source>
        <dbReference type="ARBA" id="ARBA00022759"/>
    </source>
</evidence>
<feature type="region of interest" description="Disordered" evidence="10">
    <location>
        <begin position="425"/>
        <end position="453"/>
    </location>
</feature>
<evidence type="ECO:0000256" key="10">
    <source>
        <dbReference type="SAM" id="MobiDB-lite"/>
    </source>
</evidence>
<dbReference type="PANTHER" id="PTHR30001">
    <property type="entry name" value="RIBONUCLEASE"/>
    <property type="match status" value="1"/>
</dbReference>
<dbReference type="Proteomes" id="UP001497522">
    <property type="component" value="Chromosome 7"/>
</dbReference>
<feature type="compositionally biased region" description="Basic residues" evidence="10">
    <location>
        <begin position="1466"/>
        <end position="1476"/>
    </location>
</feature>
<gene>
    <name evidence="12" type="ORF">CSSPJE1EN2_LOCUS21483</name>
</gene>
<evidence type="ECO:0000256" key="3">
    <source>
        <dbReference type="ARBA" id="ARBA00022722"/>
    </source>
</evidence>
<feature type="domain" description="RNA-binding protein AU-1/Ribonuclease E/G" evidence="11">
    <location>
        <begin position="1052"/>
        <end position="1332"/>
    </location>
</feature>
<feature type="region of interest" description="Disordered" evidence="10">
    <location>
        <begin position="1456"/>
        <end position="1476"/>
    </location>
</feature>
<comment type="similarity">
    <text evidence="2">Belongs to the RNase E/G family.</text>
</comment>
<keyword evidence="7" id="KW-0460">Magnesium</keyword>
<evidence type="ECO:0000256" key="6">
    <source>
        <dbReference type="ARBA" id="ARBA00022801"/>
    </source>
</evidence>
<feature type="compositionally biased region" description="Low complexity" evidence="10">
    <location>
        <begin position="86"/>
        <end position="95"/>
    </location>
</feature>